<dbReference type="Pfam" id="PF01894">
    <property type="entry name" value="YjbQ"/>
    <property type="match status" value="1"/>
</dbReference>
<organism evidence="1">
    <name type="scientific">Thermofilum pendens</name>
    <dbReference type="NCBI Taxonomy" id="2269"/>
    <lineage>
        <taxon>Archaea</taxon>
        <taxon>Thermoproteota</taxon>
        <taxon>Thermoprotei</taxon>
        <taxon>Thermofilales</taxon>
        <taxon>Thermofilaceae</taxon>
        <taxon>Thermofilum</taxon>
    </lineage>
</organism>
<proteinExistence type="predicted"/>
<name>A0A7C4FD79_THEPE</name>
<gene>
    <name evidence="1" type="ORF">ENV17_00040</name>
</gene>
<accession>A0A7C4FD79</accession>
<sequence length="159" mass="17908">MQERWAGSSTPFREDWESFSVDEARGAGPYHLYPLFYLERFVIAEVTLESRGRGVYDVTASIKEVLRSSGKKRGLVLVYSLDPLCRLVTLEYDADLVEDLMSLISGLKARNPYVIASIFPQSIVLPFEESLLLGPFQQVCLLDLNESTGTRRVVAEVVE</sequence>
<dbReference type="SUPFAM" id="SSF111038">
    <property type="entry name" value="YjbQ-like"/>
    <property type="match status" value="1"/>
</dbReference>
<comment type="caution">
    <text evidence="1">The sequence shown here is derived from an EMBL/GenBank/DDBJ whole genome shotgun (WGS) entry which is preliminary data.</text>
</comment>
<dbReference type="EMBL" id="DTFI01000001">
    <property type="protein sequence ID" value="HGI42769.1"/>
    <property type="molecule type" value="Genomic_DNA"/>
</dbReference>
<evidence type="ECO:0000313" key="1">
    <source>
        <dbReference type="EMBL" id="HGI42769.1"/>
    </source>
</evidence>
<dbReference type="InterPro" id="IPR035917">
    <property type="entry name" value="YjbQ-like_sf"/>
</dbReference>
<dbReference type="AlphaFoldDB" id="A0A7C4FD79"/>
<protein>
    <submittedName>
        <fullName evidence="1">Uncharacterized protein</fullName>
    </submittedName>
</protein>
<dbReference type="InterPro" id="IPR001602">
    <property type="entry name" value="UPF0047_YjbQ-like"/>
</dbReference>
<dbReference type="Gene3D" id="2.60.120.460">
    <property type="entry name" value="YjbQ-like"/>
    <property type="match status" value="1"/>
</dbReference>
<reference evidence="1" key="1">
    <citation type="journal article" date="2020" name="mSystems">
        <title>Genome- and Community-Level Interaction Insights into Carbon Utilization and Element Cycling Functions of Hydrothermarchaeota in Hydrothermal Sediment.</title>
        <authorList>
            <person name="Zhou Z."/>
            <person name="Liu Y."/>
            <person name="Xu W."/>
            <person name="Pan J."/>
            <person name="Luo Z.H."/>
            <person name="Li M."/>
        </authorList>
    </citation>
    <scope>NUCLEOTIDE SEQUENCE [LARGE SCALE GENOMIC DNA]</scope>
    <source>
        <strain evidence="1">SpSt-735</strain>
    </source>
</reference>